<organism evidence="1 2">
    <name type="scientific">Rotaria magnacalcarata</name>
    <dbReference type="NCBI Taxonomy" id="392030"/>
    <lineage>
        <taxon>Eukaryota</taxon>
        <taxon>Metazoa</taxon>
        <taxon>Spiralia</taxon>
        <taxon>Gnathifera</taxon>
        <taxon>Rotifera</taxon>
        <taxon>Eurotatoria</taxon>
        <taxon>Bdelloidea</taxon>
        <taxon>Philodinida</taxon>
        <taxon>Philodinidae</taxon>
        <taxon>Rotaria</taxon>
    </lineage>
</organism>
<feature type="non-terminal residue" evidence="1">
    <location>
        <position position="1"/>
    </location>
</feature>
<dbReference type="AlphaFoldDB" id="A0A821CZF3"/>
<sequence length="73" mass="8623">FIGTLLYFISNRFPLFDENKNTFSNVTTILLFDDVKPFEHNFFVLVSRALPHFKSLEVFNRLEQQEKPATNLI</sequence>
<gene>
    <name evidence="1" type="ORF">OVN521_LOCUS45634</name>
</gene>
<evidence type="ECO:0000313" key="1">
    <source>
        <dbReference type="EMBL" id="CAF4613415.1"/>
    </source>
</evidence>
<name>A0A821CZF3_9BILA</name>
<evidence type="ECO:0000313" key="2">
    <source>
        <dbReference type="Proteomes" id="UP000663866"/>
    </source>
</evidence>
<reference evidence="1" key="1">
    <citation type="submission" date="2021-02" db="EMBL/GenBank/DDBJ databases">
        <authorList>
            <person name="Nowell W R."/>
        </authorList>
    </citation>
    <scope>NUCLEOTIDE SEQUENCE</scope>
</reference>
<keyword evidence="2" id="KW-1185">Reference proteome</keyword>
<protein>
    <submittedName>
        <fullName evidence="1">Uncharacterized protein</fullName>
    </submittedName>
</protein>
<accession>A0A821CZF3</accession>
<comment type="caution">
    <text evidence="1">The sequence shown here is derived from an EMBL/GenBank/DDBJ whole genome shotgun (WGS) entry which is preliminary data.</text>
</comment>
<dbReference type="Proteomes" id="UP000663866">
    <property type="component" value="Unassembled WGS sequence"/>
</dbReference>
<dbReference type="EMBL" id="CAJOBG010075957">
    <property type="protein sequence ID" value="CAF4613415.1"/>
    <property type="molecule type" value="Genomic_DNA"/>
</dbReference>
<proteinExistence type="predicted"/>